<feature type="region of interest" description="Disordered" evidence="1">
    <location>
        <begin position="173"/>
        <end position="214"/>
    </location>
</feature>
<dbReference type="OrthoDB" id="4096756at2759"/>
<feature type="compositionally biased region" description="Basic and acidic residues" evidence="1">
    <location>
        <begin position="144"/>
        <end position="157"/>
    </location>
</feature>
<reference evidence="3 4" key="1">
    <citation type="submission" date="2016-05" db="EMBL/GenBank/DDBJ databases">
        <title>Comparative genomics of biotechnologically important yeasts.</title>
        <authorList>
            <consortium name="DOE Joint Genome Institute"/>
            <person name="Riley R."/>
            <person name="Haridas S."/>
            <person name="Wolfe K.H."/>
            <person name="Lopes M.R."/>
            <person name="Hittinger C.T."/>
            <person name="Goker M."/>
            <person name="Salamov A."/>
            <person name="Wisecaver J."/>
            <person name="Long T.M."/>
            <person name="Aerts A.L."/>
            <person name="Barry K."/>
            <person name="Choi C."/>
            <person name="Clum A."/>
            <person name="Coughlan A.Y."/>
            <person name="Deshpande S."/>
            <person name="Douglass A.P."/>
            <person name="Hanson S.J."/>
            <person name="Klenk H.-P."/>
            <person name="LaButti K."/>
            <person name="Lapidus A."/>
            <person name="Lindquist E."/>
            <person name="Lipzen A."/>
            <person name="Meier-kolthoff J.P."/>
            <person name="Ohm R.A."/>
            <person name="Otillar R.P."/>
            <person name="Pangilinan J."/>
            <person name="Peng Y."/>
            <person name="Rokas A."/>
            <person name="Rosa C.A."/>
            <person name="Scheuner C."/>
            <person name="Sibirny A.A."/>
            <person name="Slot J.C."/>
            <person name="Stielow J.B."/>
            <person name="Sun H."/>
            <person name="Kurtzman C.P."/>
            <person name="Blackwell M."/>
            <person name="Grigoriev I.V."/>
            <person name="Jeffries T.W."/>
        </authorList>
    </citation>
    <scope>NUCLEOTIDE SEQUENCE [LARGE SCALE GENOMIC DNA]</scope>
    <source>
        <strain evidence="3 4">NRRL YB-4993</strain>
    </source>
</reference>
<keyword evidence="2" id="KW-0472">Membrane</keyword>
<protein>
    <submittedName>
        <fullName evidence="3">Uncharacterized protein</fullName>
    </submittedName>
</protein>
<feature type="compositionally biased region" description="Gly residues" evidence="1">
    <location>
        <begin position="474"/>
        <end position="492"/>
    </location>
</feature>
<evidence type="ECO:0000313" key="4">
    <source>
        <dbReference type="Proteomes" id="UP000092555"/>
    </source>
</evidence>
<feature type="region of interest" description="Disordered" evidence="1">
    <location>
        <begin position="319"/>
        <end position="338"/>
    </location>
</feature>
<dbReference type="Proteomes" id="UP000092555">
    <property type="component" value="Unassembled WGS sequence"/>
</dbReference>
<gene>
    <name evidence="3" type="ORF">METBIDRAFT_11042</name>
</gene>
<proteinExistence type="predicted"/>
<accession>A0A1A0HDW4</accession>
<feature type="compositionally biased region" description="Low complexity" evidence="1">
    <location>
        <begin position="516"/>
        <end position="527"/>
    </location>
</feature>
<feature type="compositionally biased region" description="Polar residues" evidence="1">
    <location>
        <begin position="131"/>
        <end position="142"/>
    </location>
</feature>
<feature type="transmembrane region" description="Helical" evidence="2">
    <location>
        <begin position="625"/>
        <end position="650"/>
    </location>
</feature>
<sequence>MSKRESTPVDARASRRSFRLSLSSLLLRSSSRSPERARGSSSFSWNASKTSFFLADTPSQFGREPVKAEEFADSDSSRASLFTDEETKAAESIYSLIQEYDPHRQNFRFNEEFDNSLVSHGSTEAALSDSKPANDSPSTPQEGRSADLDRADAQNARHPEAMRQALVNSEVEAVSSMHASHGRNKRPAQADPMDTYKAPAASPLQRPTRDPAIGRPLGPISLSAAEIRDAAHIDSRAPAVQRTQVVDSAEKHISLISKDTDTSLSSGELLSQLNASLYDGTRNSNTNSVSSEVALQSLTVGADLNTDTPTMLYAAHDKAPSKRGAAVHKPPKSQTPTARISSAIPVQIRDGTRLARRVSVLTQSNSPSSWKSAPALRASSDVLSDSPRGMKAAHIPGQSHLGQARNFAYRTSTSLLETAAGHRGKKAPGLMPKAAGNANRNLLGSGTPFPNPGKGPVGSAPGVPRSFKESIAGTGHGAVGGGIGGSAGGASHGFGHVPGNAEKSPIDRHSGVSEGPVQQPVSSPAPSFTRDSSDELQSLESMLHDEKAGFWNPAQHERSLSMPWSKWLMMMLCALVAVPVFFLLPLGVFDHAGISGAADWRFALEAKTTLANWRFQRRYTRVQKLASLALGIAWVVVIFAMIAVGFGVGLSGS</sequence>
<feature type="region of interest" description="Disordered" evidence="1">
    <location>
        <begin position="120"/>
        <end position="157"/>
    </location>
</feature>
<feature type="region of interest" description="Disordered" evidence="1">
    <location>
        <begin position="61"/>
        <end position="82"/>
    </location>
</feature>
<comment type="caution">
    <text evidence="3">The sequence shown here is derived from an EMBL/GenBank/DDBJ whole genome shotgun (WGS) entry which is preliminary data.</text>
</comment>
<evidence type="ECO:0000256" key="2">
    <source>
        <dbReference type="SAM" id="Phobius"/>
    </source>
</evidence>
<dbReference type="AlphaFoldDB" id="A0A1A0HDW4"/>
<keyword evidence="2" id="KW-1133">Transmembrane helix</keyword>
<keyword evidence="4" id="KW-1185">Reference proteome</keyword>
<feature type="region of interest" description="Disordered" evidence="1">
    <location>
        <begin position="468"/>
        <end position="534"/>
    </location>
</feature>
<dbReference type="RefSeq" id="XP_018712666.1">
    <property type="nucleotide sequence ID" value="XM_018853906.1"/>
</dbReference>
<dbReference type="EMBL" id="LXTC01000002">
    <property type="protein sequence ID" value="OBA22170.1"/>
    <property type="molecule type" value="Genomic_DNA"/>
</dbReference>
<evidence type="ECO:0000256" key="1">
    <source>
        <dbReference type="SAM" id="MobiDB-lite"/>
    </source>
</evidence>
<keyword evidence="2" id="KW-0812">Transmembrane</keyword>
<name>A0A1A0HDW4_9ASCO</name>
<organism evidence="3 4">
    <name type="scientific">Metschnikowia bicuspidata var. bicuspidata NRRL YB-4993</name>
    <dbReference type="NCBI Taxonomy" id="869754"/>
    <lineage>
        <taxon>Eukaryota</taxon>
        <taxon>Fungi</taxon>
        <taxon>Dikarya</taxon>
        <taxon>Ascomycota</taxon>
        <taxon>Saccharomycotina</taxon>
        <taxon>Pichiomycetes</taxon>
        <taxon>Metschnikowiaceae</taxon>
        <taxon>Metschnikowia</taxon>
    </lineage>
</organism>
<evidence type="ECO:0000313" key="3">
    <source>
        <dbReference type="EMBL" id="OBA22170.1"/>
    </source>
</evidence>
<dbReference type="STRING" id="869754.A0A1A0HDW4"/>
<feature type="transmembrane region" description="Helical" evidence="2">
    <location>
        <begin position="567"/>
        <end position="589"/>
    </location>
</feature>
<dbReference type="GeneID" id="30026882"/>